<sequence>MTYVGGTLARHVNRVDAGANHFLSYVAKLFKPNLLSKRKFPVDQVSKRNLMVKQNPCPGIRFTGKPSFLGRGHFTFTLLFEEVVNFYFIIH</sequence>
<evidence type="ECO:0000313" key="2">
    <source>
        <dbReference type="Proteomes" id="UP000185744"/>
    </source>
</evidence>
<organism evidence="1 2">
    <name type="scientific">Methanohalarchaeum thermophilum</name>
    <dbReference type="NCBI Taxonomy" id="1903181"/>
    <lineage>
        <taxon>Archaea</taxon>
        <taxon>Methanobacteriati</taxon>
        <taxon>Methanobacteriota</taxon>
        <taxon>Methanonatronarchaeia</taxon>
        <taxon>Methanonatronarchaeales</taxon>
        <taxon>Methanonatronarchaeaceae</taxon>
        <taxon>Candidatus Methanohalarchaeum</taxon>
    </lineage>
</organism>
<gene>
    <name evidence="1" type="ORF">BTN85_1201</name>
</gene>
<dbReference type="AlphaFoldDB" id="A0A1Q6DWG2"/>
<proteinExistence type="predicted"/>
<name>A0A1Q6DWG2_METT1</name>
<dbReference type="EMBL" id="MSDW01000001">
    <property type="protein sequence ID" value="OKY78704.1"/>
    <property type="molecule type" value="Genomic_DNA"/>
</dbReference>
<comment type="caution">
    <text evidence="1">The sequence shown here is derived from an EMBL/GenBank/DDBJ whole genome shotgun (WGS) entry which is preliminary data.</text>
</comment>
<evidence type="ECO:0000313" key="1">
    <source>
        <dbReference type="EMBL" id="OKY78704.1"/>
    </source>
</evidence>
<reference evidence="1" key="1">
    <citation type="submission" date="2016-12" db="EMBL/GenBank/DDBJ databases">
        <title>Discovery of methanogenic haloarchaea.</title>
        <authorList>
            <person name="Sorokin D.Y."/>
            <person name="Makarova K.S."/>
            <person name="Abbas B."/>
            <person name="Ferrer M."/>
            <person name="Golyshin P.N."/>
        </authorList>
    </citation>
    <scope>NUCLEOTIDE SEQUENCE [LARGE SCALE GENOMIC DNA]</scope>
    <source>
        <strain evidence="1">HMET1</strain>
    </source>
</reference>
<accession>A0A1Q6DWG2</accession>
<dbReference type="Proteomes" id="UP000185744">
    <property type="component" value="Unassembled WGS sequence"/>
</dbReference>
<protein>
    <submittedName>
        <fullName evidence="1">Uncharacterized protein</fullName>
    </submittedName>
</protein>
<keyword evidence="2" id="KW-1185">Reference proteome</keyword>
<dbReference type="InParanoid" id="A0A1Q6DWG2"/>